<evidence type="ECO:0000313" key="1">
    <source>
        <dbReference type="EMBL" id="CAB0032624.1"/>
    </source>
</evidence>
<keyword evidence="2" id="KW-1185">Reference proteome</keyword>
<dbReference type="Proteomes" id="UP000479190">
    <property type="component" value="Unassembled WGS sequence"/>
</dbReference>
<dbReference type="AlphaFoldDB" id="A0A6H5I846"/>
<dbReference type="EMBL" id="CADCXV010000684">
    <property type="protein sequence ID" value="CAB0032624.1"/>
    <property type="molecule type" value="Genomic_DNA"/>
</dbReference>
<evidence type="ECO:0000313" key="2">
    <source>
        <dbReference type="Proteomes" id="UP000479190"/>
    </source>
</evidence>
<accession>A0A6H5I846</accession>
<name>A0A6H5I846_9HYME</name>
<proteinExistence type="predicted"/>
<gene>
    <name evidence="1" type="ORF">TBRA_LOCUS4554</name>
</gene>
<reference evidence="1 2" key="1">
    <citation type="submission" date="2020-02" db="EMBL/GenBank/DDBJ databases">
        <authorList>
            <person name="Ferguson B K."/>
        </authorList>
    </citation>
    <scope>NUCLEOTIDE SEQUENCE [LARGE SCALE GENOMIC DNA]</scope>
</reference>
<organism evidence="1 2">
    <name type="scientific">Trichogramma brassicae</name>
    <dbReference type="NCBI Taxonomy" id="86971"/>
    <lineage>
        <taxon>Eukaryota</taxon>
        <taxon>Metazoa</taxon>
        <taxon>Ecdysozoa</taxon>
        <taxon>Arthropoda</taxon>
        <taxon>Hexapoda</taxon>
        <taxon>Insecta</taxon>
        <taxon>Pterygota</taxon>
        <taxon>Neoptera</taxon>
        <taxon>Endopterygota</taxon>
        <taxon>Hymenoptera</taxon>
        <taxon>Apocrita</taxon>
        <taxon>Proctotrupomorpha</taxon>
        <taxon>Chalcidoidea</taxon>
        <taxon>Trichogrammatidae</taxon>
        <taxon>Trichogramma</taxon>
    </lineage>
</organism>
<sequence length="119" mass="13892">MSETSRDRLRVEHRENHVESRRVARHLVYVELRLYLEKPQVRVRAPESRKSTISDGVHGWCASHRLEERVSDKLLEWVVLTWLGSVCSWNMLAVASATTLTVSSWRVLPWWFGLAGFSF</sequence>
<protein>
    <submittedName>
        <fullName evidence="1">Uncharacterized protein</fullName>
    </submittedName>
</protein>